<dbReference type="Gene3D" id="1.10.287.470">
    <property type="entry name" value="Helix hairpin bin"/>
    <property type="match status" value="1"/>
</dbReference>
<sequence>MTFLHPTLLALLILTLGACGSEKPPAVARPVRVTTVEPGLRSETVRLTGDIQAEKDIDLAFRIGGRVVERSVNVGDRVEPGQVLARLDPAAEESALTAAKAALDAARGELARAANAFERQESLLAQGFTTRPLFDKAKASYETAQAGVEDAEARLEIARDRMGFTELRARTSGVVTSRAVEPGEVVQAGQSVLRLAGGEGRDAVFDVPARLLERGRSDLPVRIALADDPAVTAQGRIREVASQADAVTRTFRVRVGLEAPPEALRLGSTVNGLVELAQKSVMSIPASALTMDGDLPAVWIVDLTGKTVSQRPVEILRYDPHRVVLAGGLDPGDTIVAAGIQALYPGQRVDPLAFDPALPGGPSSAERPLPRHRGRTRSWSSLGKRPYQSREKHHA</sequence>
<dbReference type="SUPFAM" id="SSF111369">
    <property type="entry name" value="HlyD-like secretion proteins"/>
    <property type="match status" value="1"/>
</dbReference>
<name>A0ABS7VS80_9HYPH</name>
<dbReference type="RefSeq" id="WP_224314770.1">
    <property type="nucleotide sequence ID" value="NZ_JAIRBM010000014.1"/>
</dbReference>
<dbReference type="PANTHER" id="PTHR30469">
    <property type="entry name" value="MULTIDRUG RESISTANCE PROTEIN MDTA"/>
    <property type="match status" value="1"/>
</dbReference>
<feature type="domain" description="CusB-like beta-barrel" evidence="5">
    <location>
        <begin position="205"/>
        <end position="271"/>
    </location>
</feature>
<feature type="chain" id="PRO_5045876529" evidence="4">
    <location>
        <begin position="21"/>
        <end position="395"/>
    </location>
</feature>
<dbReference type="InterPro" id="IPR058792">
    <property type="entry name" value="Beta-barrel_RND_2"/>
</dbReference>
<evidence type="ECO:0000259" key="6">
    <source>
        <dbReference type="Pfam" id="PF25967"/>
    </source>
</evidence>
<dbReference type="InterPro" id="IPR006143">
    <property type="entry name" value="RND_pump_MFP"/>
</dbReference>
<keyword evidence="4" id="KW-0732">Signal</keyword>
<reference evidence="8 9" key="1">
    <citation type="submission" date="2021-09" db="EMBL/GenBank/DDBJ databases">
        <title>The complete genome sequence of a new microorganism.</title>
        <authorList>
            <person name="Zi Z."/>
        </authorList>
    </citation>
    <scope>NUCLEOTIDE SEQUENCE [LARGE SCALE GENOMIC DNA]</scope>
    <source>
        <strain evidence="8 9">WGZ8</strain>
    </source>
</reference>
<feature type="domain" description="CzcB-like barrel-sandwich hybrid" evidence="7">
    <location>
        <begin position="61"/>
        <end position="196"/>
    </location>
</feature>
<dbReference type="Pfam" id="PF25973">
    <property type="entry name" value="BSH_CzcB"/>
    <property type="match status" value="1"/>
</dbReference>
<dbReference type="Gene3D" id="2.40.420.20">
    <property type="match status" value="1"/>
</dbReference>
<dbReference type="PANTHER" id="PTHR30469:SF38">
    <property type="entry name" value="HLYD FAMILY SECRETION PROTEIN"/>
    <property type="match status" value="1"/>
</dbReference>
<feature type="signal peptide" evidence="4">
    <location>
        <begin position="1"/>
        <end position="20"/>
    </location>
</feature>
<comment type="similarity">
    <text evidence="1">Belongs to the membrane fusion protein (MFP) (TC 8.A.1) family.</text>
</comment>
<feature type="domain" description="Multidrug resistance protein MdtA-like C-terminal permuted SH3" evidence="6">
    <location>
        <begin position="282"/>
        <end position="341"/>
    </location>
</feature>
<protein>
    <submittedName>
        <fullName evidence="8">Efflux RND transporter periplasmic adaptor subunit</fullName>
    </submittedName>
</protein>
<evidence type="ECO:0000256" key="2">
    <source>
        <dbReference type="SAM" id="Coils"/>
    </source>
</evidence>
<dbReference type="InterPro" id="IPR058627">
    <property type="entry name" value="MdtA-like_C"/>
</dbReference>
<evidence type="ECO:0000313" key="9">
    <source>
        <dbReference type="Proteomes" id="UP000704176"/>
    </source>
</evidence>
<keyword evidence="2" id="KW-0175">Coiled coil</keyword>
<dbReference type="InterPro" id="IPR058647">
    <property type="entry name" value="BSH_CzcB-like"/>
</dbReference>
<evidence type="ECO:0000256" key="3">
    <source>
        <dbReference type="SAM" id="MobiDB-lite"/>
    </source>
</evidence>
<accession>A0ABS7VS80</accession>
<feature type="region of interest" description="Disordered" evidence="3">
    <location>
        <begin position="354"/>
        <end position="395"/>
    </location>
</feature>
<dbReference type="EMBL" id="JAIRBM010000014">
    <property type="protein sequence ID" value="MBZ6078016.1"/>
    <property type="molecule type" value="Genomic_DNA"/>
</dbReference>
<keyword evidence="9" id="KW-1185">Reference proteome</keyword>
<dbReference type="Gene3D" id="2.40.50.100">
    <property type="match status" value="1"/>
</dbReference>
<dbReference type="Proteomes" id="UP000704176">
    <property type="component" value="Unassembled WGS sequence"/>
</dbReference>
<organism evidence="8 9">
    <name type="scientific">Microvirga puerhi</name>
    <dbReference type="NCBI Taxonomy" id="2876078"/>
    <lineage>
        <taxon>Bacteria</taxon>
        <taxon>Pseudomonadati</taxon>
        <taxon>Pseudomonadota</taxon>
        <taxon>Alphaproteobacteria</taxon>
        <taxon>Hyphomicrobiales</taxon>
        <taxon>Methylobacteriaceae</taxon>
        <taxon>Microvirga</taxon>
    </lineage>
</organism>
<dbReference type="NCBIfam" id="TIGR01730">
    <property type="entry name" value="RND_mfp"/>
    <property type="match status" value="1"/>
</dbReference>
<evidence type="ECO:0000313" key="8">
    <source>
        <dbReference type="EMBL" id="MBZ6078016.1"/>
    </source>
</evidence>
<evidence type="ECO:0000256" key="4">
    <source>
        <dbReference type="SAM" id="SignalP"/>
    </source>
</evidence>
<comment type="caution">
    <text evidence="8">The sequence shown here is derived from an EMBL/GenBank/DDBJ whole genome shotgun (WGS) entry which is preliminary data.</text>
</comment>
<feature type="coiled-coil region" evidence="2">
    <location>
        <begin position="96"/>
        <end position="168"/>
    </location>
</feature>
<dbReference type="Gene3D" id="2.40.30.170">
    <property type="match status" value="1"/>
</dbReference>
<proteinExistence type="inferred from homology"/>
<evidence type="ECO:0000259" key="5">
    <source>
        <dbReference type="Pfam" id="PF25954"/>
    </source>
</evidence>
<dbReference type="Pfam" id="PF25954">
    <property type="entry name" value="Beta-barrel_RND_2"/>
    <property type="match status" value="1"/>
</dbReference>
<dbReference type="Pfam" id="PF25967">
    <property type="entry name" value="RND-MFP_C"/>
    <property type="match status" value="1"/>
</dbReference>
<evidence type="ECO:0000256" key="1">
    <source>
        <dbReference type="ARBA" id="ARBA00009477"/>
    </source>
</evidence>
<gene>
    <name evidence="8" type="ORF">K9B37_17240</name>
</gene>
<evidence type="ECO:0000259" key="7">
    <source>
        <dbReference type="Pfam" id="PF25973"/>
    </source>
</evidence>